<reference evidence="1 2" key="1">
    <citation type="submission" date="2019-05" db="EMBL/GenBank/DDBJ databases">
        <title>Another draft genome of Portunus trituberculatus and its Hox gene families provides insights of decapod evolution.</title>
        <authorList>
            <person name="Jeong J.-H."/>
            <person name="Song I."/>
            <person name="Kim S."/>
            <person name="Choi T."/>
            <person name="Kim D."/>
            <person name="Ryu S."/>
            <person name="Kim W."/>
        </authorList>
    </citation>
    <scope>NUCLEOTIDE SEQUENCE [LARGE SCALE GENOMIC DNA]</scope>
    <source>
        <tissue evidence="1">Muscle</tissue>
    </source>
</reference>
<dbReference type="EMBL" id="VSRR010049653">
    <property type="protein sequence ID" value="MPC78898.1"/>
    <property type="molecule type" value="Genomic_DNA"/>
</dbReference>
<dbReference type="AlphaFoldDB" id="A0A5B7IDG3"/>
<accession>A0A5B7IDG3</accession>
<keyword evidence="2" id="KW-1185">Reference proteome</keyword>
<protein>
    <submittedName>
        <fullName evidence="1">Uncharacterized protein</fullName>
    </submittedName>
</protein>
<sequence length="87" mass="9420">MLGIKLKWTEPQQKKSSQSQYKNIKTAVCECGRLSTAHHHHHAGCSRMLQGVQVIPASLIPCNTSGGGRGVGVAVHREIGTLTRCIM</sequence>
<dbReference type="Proteomes" id="UP000324222">
    <property type="component" value="Unassembled WGS sequence"/>
</dbReference>
<evidence type="ECO:0000313" key="2">
    <source>
        <dbReference type="Proteomes" id="UP000324222"/>
    </source>
</evidence>
<comment type="caution">
    <text evidence="1">The sequence shown here is derived from an EMBL/GenBank/DDBJ whole genome shotgun (WGS) entry which is preliminary data.</text>
</comment>
<evidence type="ECO:0000313" key="1">
    <source>
        <dbReference type="EMBL" id="MPC78898.1"/>
    </source>
</evidence>
<organism evidence="1 2">
    <name type="scientific">Portunus trituberculatus</name>
    <name type="common">Swimming crab</name>
    <name type="synonym">Neptunus trituberculatus</name>
    <dbReference type="NCBI Taxonomy" id="210409"/>
    <lineage>
        <taxon>Eukaryota</taxon>
        <taxon>Metazoa</taxon>
        <taxon>Ecdysozoa</taxon>
        <taxon>Arthropoda</taxon>
        <taxon>Crustacea</taxon>
        <taxon>Multicrustacea</taxon>
        <taxon>Malacostraca</taxon>
        <taxon>Eumalacostraca</taxon>
        <taxon>Eucarida</taxon>
        <taxon>Decapoda</taxon>
        <taxon>Pleocyemata</taxon>
        <taxon>Brachyura</taxon>
        <taxon>Eubrachyura</taxon>
        <taxon>Portunoidea</taxon>
        <taxon>Portunidae</taxon>
        <taxon>Portuninae</taxon>
        <taxon>Portunus</taxon>
    </lineage>
</organism>
<name>A0A5B7IDG3_PORTR</name>
<proteinExistence type="predicted"/>
<gene>
    <name evidence="1" type="ORF">E2C01_073403</name>
</gene>